<feature type="domain" description="Alanine racemase C-terminal" evidence="4">
    <location>
        <begin position="95"/>
        <end position="222"/>
    </location>
</feature>
<organism evidence="5 6">
    <name type="scientific">Microbacterium hatanonis</name>
    <dbReference type="NCBI Taxonomy" id="404366"/>
    <lineage>
        <taxon>Bacteria</taxon>
        <taxon>Bacillati</taxon>
        <taxon>Actinomycetota</taxon>
        <taxon>Actinomycetes</taxon>
        <taxon>Micrococcales</taxon>
        <taxon>Microbacteriaceae</taxon>
        <taxon>Microbacterium</taxon>
    </lineage>
</organism>
<dbReference type="GO" id="GO:0030170">
    <property type="term" value="F:pyridoxal phosphate binding"/>
    <property type="evidence" value="ECO:0007669"/>
    <property type="project" value="TreeGrafter"/>
</dbReference>
<dbReference type="PANTHER" id="PTHR30511:SF0">
    <property type="entry name" value="ALANINE RACEMASE, CATABOLIC-RELATED"/>
    <property type="match status" value="1"/>
</dbReference>
<dbReference type="InterPro" id="IPR000821">
    <property type="entry name" value="Ala_racemase"/>
</dbReference>
<keyword evidence="3" id="KW-0413">Isomerase</keyword>
<name>A0A5C8I5B9_9MICO</name>
<dbReference type="InterPro" id="IPR011079">
    <property type="entry name" value="Ala_racemase_C"/>
</dbReference>
<keyword evidence="2" id="KW-0663">Pyridoxal phosphate</keyword>
<dbReference type="AlphaFoldDB" id="A0A5C8I5B9"/>
<dbReference type="GO" id="GO:0005829">
    <property type="term" value="C:cytosol"/>
    <property type="evidence" value="ECO:0007669"/>
    <property type="project" value="TreeGrafter"/>
</dbReference>
<dbReference type="RefSeq" id="WP_147893747.1">
    <property type="nucleotide sequence ID" value="NZ_BAAANR010000001.1"/>
</dbReference>
<sequence length="223" mass="22807">MTGAFRERAEGRGDRTPLASVSRAALLRNAVASRARTYTSRVLRSDAWGHGADAVVDVLSEAGLTLTDPAAATPGSLDPVALFGLPGGPEASAPALRFSGAVLATKDLRAGEGVSYGYLYRAAADTRIALVTGGYGQGVVRSLGGSVDVSFAGRRHPIVGRVAMDVCVVEIADAAIQRGDEAVFFGDPARDEPSLGEWCAVTGLSGGELATAAGLHATRRVVG</sequence>
<accession>A0A5C8I5B9</accession>
<dbReference type="SMART" id="SM01005">
    <property type="entry name" value="Ala_racemase_C"/>
    <property type="match status" value="1"/>
</dbReference>
<evidence type="ECO:0000313" key="6">
    <source>
        <dbReference type="Proteomes" id="UP000321034"/>
    </source>
</evidence>
<evidence type="ECO:0000256" key="1">
    <source>
        <dbReference type="ARBA" id="ARBA00001933"/>
    </source>
</evidence>
<gene>
    <name evidence="5" type="ORF">FVP77_06440</name>
</gene>
<evidence type="ECO:0000256" key="3">
    <source>
        <dbReference type="ARBA" id="ARBA00023235"/>
    </source>
</evidence>
<comment type="caution">
    <text evidence="5">The sequence shown here is derived from an EMBL/GenBank/DDBJ whole genome shotgun (WGS) entry which is preliminary data.</text>
</comment>
<dbReference type="InterPro" id="IPR009006">
    <property type="entry name" value="Ala_racemase/Decarboxylase_C"/>
</dbReference>
<proteinExistence type="predicted"/>
<dbReference type="OrthoDB" id="9813814at2"/>
<dbReference type="GO" id="GO:0008784">
    <property type="term" value="F:alanine racemase activity"/>
    <property type="evidence" value="ECO:0007669"/>
    <property type="project" value="TreeGrafter"/>
</dbReference>
<dbReference type="Gene3D" id="2.40.37.10">
    <property type="entry name" value="Lyase, Ornithine Decarboxylase, Chain A, domain 1"/>
    <property type="match status" value="1"/>
</dbReference>
<dbReference type="SUPFAM" id="SSF50621">
    <property type="entry name" value="Alanine racemase C-terminal domain-like"/>
    <property type="match status" value="1"/>
</dbReference>
<dbReference type="Proteomes" id="UP000321034">
    <property type="component" value="Unassembled WGS sequence"/>
</dbReference>
<evidence type="ECO:0000313" key="5">
    <source>
        <dbReference type="EMBL" id="TXK13063.1"/>
    </source>
</evidence>
<dbReference type="GO" id="GO:0030632">
    <property type="term" value="P:D-alanine biosynthetic process"/>
    <property type="evidence" value="ECO:0007669"/>
    <property type="project" value="TreeGrafter"/>
</dbReference>
<dbReference type="Pfam" id="PF00842">
    <property type="entry name" value="Ala_racemase_C"/>
    <property type="match status" value="1"/>
</dbReference>
<keyword evidence="6" id="KW-1185">Reference proteome</keyword>
<dbReference type="EMBL" id="VRSV01000001">
    <property type="protein sequence ID" value="TXK13063.1"/>
    <property type="molecule type" value="Genomic_DNA"/>
</dbReference>
<evidence type="ECO:0000259" key="4">
    <source>
        <dbReference type="SMART" id="SM01005"/>
    </source>
</evidence>
<protein>
    <submittedName>
        <fullName evidence="5">Alanine racemase</fullName>
    </submittedName>
</protein>
<dbReference type="GO" id="GO:0009252">
    <property type="term" value="P:peptidoglycan biosynthetic process"/>
    <property type="evidence" value="ECO:0007669"/>
    <property type="project" value="TreeGrafter"/>
</dbReference>
<comment type="cofactor">
    <cofactor evidence="1">
        <name>pyridoxal 5'-phosphate</name>
        <dbReference type="ChEBI" id="CHEBI:597326"/>
    </cofactor>
</comment>
<reference evidence="5 6" key="1">
    <citation type="submission" date="2019-08" db="EMBL/GenBank/DDBJ databases">
        <authorList>
            <person name="Dong K."/>
        </authorList>
    </citation>
    <scope>NUCLEOTIDE SEQUENCE [LARGE SCALE GENOMIC DNA]</scope>
    <source>
        <strain evidence="5 6">JCM14558</strain>
    </source>
</reference>
<dbReference type="PANTHER" id="PTHR30511">
    <property type="entry name" value="ALANINE RACEMASE"/>
    <property type="match status" value="1"/>
</dbReference>
<evidence type="ECO:0000256" key="2">
    <source>
        <dbReference type="ARBA" id="ARBA00022898"/>
    </source>
</evidence>